<dbReference type="AlphaFoldDB" id="A0A813VGZ8"/>
<organism evidence="1 2">
    <name type="scientific">Adineta steineri</name>
    <dbReference type="NCBI Taxonomy" id="433720"/>
    <lineage>
        <taxon>Eukaryota</taxon>
        <taxon>Metazoa</taxon>
        <taxon>Spiralia</taxon>
        <taxon>Gnathifera</taxon>
        <taxon>Rotifera</taxon>
        <taxon>Eurotatoria</taxon>
        <taxon>Bdelloidea</taxon>
        <taxon>Adinetida</taxon>
        <taxon>Adinetidae</taxon>
        <taxon>Adineta</taxon>
    </lineage>
</organism>
<dbReference type="Proteomes" id="UP000663845">
    <property type="component" value="Unassembled WGS sequence"/>
</dbReference>
<protein>
    <submittedName>
        <fullName evidence="1">Uncharacterized protein</fullName>
    </submittedName>
</protein>
<evidence type="ECO:0000313" key="2">
    <source>
        <dbReference type="Proteomes" id="UP000663845"/>
    </source>
</evidence>
<name>A0A813VGZ8_9BILA</name>
<proteinExistence type="predicted"/>
<comment type="caution">
    <text evidence="1">The sequence shown here is derived from an EMBL/GenBank/DDBJ whole genome shotgun (WGS) entry which is preliminary data.</text>
</comment>
<sequence>MCSTRPCCRKCCPNGCCGFCKPPKQVQQQVDTLIHLKENVKETETRYGFINFYPGVRTADNSYTCPMLAVHLYRQGKFNVNIAQDNRTVTFAGRNDQQTYQGEKQFVSNYNASTEEEVIMVPLEDVMHISYKADVKKGILSDIKSHVRQGKFNVNIAQDNRTVTFAGRNDQQTYQGEKQFVSNYNASTEEEVIMVPLEDVMHISYKADVKKGILSDIKSHVTPVHELSENCCDRCCASIANCCRKIRDCCCCRCCQEENRVVPLVQNTLTIITADPNRNEDYVEEDLPLPRVKENCCRRCCDPCRCWCCRKKRLVRLIKKTNTKAARQAERVITMTIQYSKYSNLDSASHTRLLSNQDQLDYFKAKFQPDAELKFYLINNTEFEPMNFDMKKNEAEVLCRAVMQLKGMKNRYPSVDELNKILDQPQQRIFGTIFYESALQLPSNAEMQRVTTYQTQQ</sequence>
<reference evidence="1" key="1">
    <citation type="submission" date="2021-02" db="EMBL/GenBank/DDBJ databases">
        <authorList>
            <person name="Nowell W R."/>
        </authorList>
    </citation>
    <scope>NUCLEOTIDE SEQUENCE</scope>
</reference>
<dbReference type="EMBL" id="CAJNOG010000048">
    <property type="protein sequence ID" value="CAF0840113.1"/>
    <property type="molecule type" value="Genomic_DNA"/>
</dbReference>
<accession>A0A813VGZ8</accession>
<evidence type="ECO:0000313" key="1">
    <source>
        <dbReference type="EMBL" id="CAF0840113.1"/>
    </source>
</evidence>
<gene>
    <name evidence="1" type="ORF">JYZ213_LOCUS7312</name>
</gene>